<accession>J3MHJ5</accession>
<sequence>MIFLRFSHSNMLAISLALICFLSNFFFERSYQTYLKSDSNQIQNTVNNIKMEGVVNMYI</sequence>
<name>J3MHJ5_ORYBR</name>
<dbReference type="HOGENOM" id="CLU_2964588_0_0_1"/>
<reference evidence="1" key="2">
    <citation type="submission" date="2013-04" db="UniProtKB">
        <authorList>
            <consortium name="EnsemblPlants"/>
        </authorList>
    </citation>
    <scope>IDENTIFICATION</scope>
</reference>
<dbReference type="EnsemblPlants" id="OB06G34890.1">
    <property type="protein sequence ID" value="OB06G34890.1"/>
    <property type="gene ID" value="OB06G34890"/>
</dbReference>
<dbReference type="Proteomes" id="UP000006038">
    <property type="component" value="Chromosome 6"/>
</dbReference>
<keyword evidence="2" id="KW-1185">Reference proteome</keyword>
<evidence type="ECO:0000313" key="1">
    <source>
        <dbReference type="EnsemblPlants" id="OB06G34890.1"/>
    </source>
</evidence>
<reference evidence="1" key="1">
    <citation type="journal article" date="2013" name="Nat. Commun.">
        <title>Whole-genome sequencing of Oryza brachyantha reveals mechanisms underlying Oryza genome evolution.</title>
        <authorList>
            <person name="Chen J."/>
            <person name="Huang Q."/>
            <person name="Gao D."/>
            <person name="Wang J."/>
            <person name="Lang Y."/>
            <person name="Liu T."/>
            <person name="Li B."/>
            <person name="Bai Z."/>
            <person name="Luis Goicoechea J."/>
            <person name="Liang C."/>
            <person name="Chen C."/>
            <person name="Zhang W."/>
            <person name="Sun S."/>
            <person name="Liao Y."/>
            <person name="Zhang X."/>
            <person name="Yang L."/>
            <person name="Song C."/>
            <person name="Wang M."/>
            <person name="Shi J."/>
            <person name="Liu G."/>
            <person name="Liu J."/>
            <person name="Zhou H."/>
            <person name="Zhou W."/>
            <person name="Yu Q."/>
            <person name="An N."/>
            <person name="Chen Y."/>
            <person name="Cai Q."/>
            <person name="Wang B."/>
            <person name="Liu B."/>
            <person name="Min J."/>
            <person name="Huang Y."/>
            <person name="Wu H."/>
            <person name="Li Z."/>
            <person name="Zhang Y."/>
            <person name="Yin Y."/>
            <person name="Song W."/>
            <person name="Jiang J."/>
            <person name="Jackson S.A."/>
            <person name="Wing R.A."/>
            <person name="Wang J."/>
            <person name="Chen M."/>
        </authorList>
    </citation>
    <scope>NUCLEOTIDE SEQUENCE [LARGE SCALE GENOMIC DNA]</scope>
    <source>
        <strain evidence="1">cv. IRGC 101232</strain>
    </source>
</reference>
<protein>
    <submittedName>
        <fullName evidence="1">Uncharacterized protein</fullName>
    </submittedName>
</protein>
<dbReference type="Gramene" id="OB06G34890.1">
    <property type="protein sequence ID" value="OB06G34890.1"/>
    <property type="gene ID" value="OB06G34890"/>
</dbReference>
<proteinExistence type="predicted"/>
<evidence type="ECO:0000313" key="2">
    <source>
        <dbReference type="Proteomes" id="UP000006038"/>
    </source>
</evidence>
<organism evidence="1">
    <name type="scientific">Oryza brachyantha</name>
    <name type="common">malo sina</name>
    <dbReference type="NCBI Taxonomy" id="4533"/>
    <lineage>
        <taxon>Eukaryota</taxon>
        <taxon>Viridiplantae</taxon>
        <taxon>Streptophyta</taxon>
        <taxon>Embryophyta</taxon>
        <taxon>Tracheophyta</taxon>
        <taxon>Spermatophyta</taxon>
        <taxon>Magnoliopsida</taxon>
        <taxon>Liliopsida</taxon>
        <taxon>Poales</taxon>
        <taxon>Poaceae</taxon>
        <taxon>BOP clade</taxon>
        <taxon>Oryzoideae</taxon>
        <taxon>Oryzeae</taxon>
        <taxon>Oryzinae</taxon>
        <taxon>Oryza</taxon>
    </lineage>
</organism>
<dbReference type="AlphaFoldDB" id="J3MHJ5"/>